<dbReference type="GO" id="GO:0046839">
    <property type="term" value="P:phospholipid dephosphorylation"/>
    <property type="evidence" value="ECO:0007669"/>
    <property type="project" value="TreeGrafter"/>
</dbReference>
<dbReference type="OrthoDB" id="8907274at2759"/>
<proteinExistence type="inferred from homology"/>
<dbReference type="InterPro" id="IPR000326">
    <property type="entry name" value="PAP2/HPO"/>
</dbReference>
<organism evidence="8 9">
    <name type="scientific">Cimex lectularius</name>
    <name type="common">Bed bug</name>
    <name type="synonym">Acanthia lectularia</name>
    <dbReference type="NCBI Taxonomy" id="79782"/>
    <lineage>
        <taxon>Eukaryota</taxon>
        <taxon>Metazoa</taxon>
        <taxon>Ecdysozoa</taxon>
        <taxon>Arthropoda</taxon>
        <taxon>Hexapoda</taxon>
        <taxon>Insecta</taxon>
        <taxon>Pterygota</taxon>
        <taxon>Neoptera</taxon>
        <taxon>Paraneoptera</taxon>
        <taxon>Hemiptera</taxon>
        <taxon>Heteroptera</taxon>
        <taxon>Panheteroptera</taxon>
        <taxon>Cimicomorpha</taxon>
        <taxon>Cimicidae</taxon>
        <taxon>Cimex</taxon>
    </lineage>
</organism>
<dbReference type="InterPro" id="IPR036938">
    <property type="entry name" value="PAP2/HPO_sf"/>
</dbReference>
<protein>
    <recommendedName>
        <fullName evidence="7">Phosphatidic acid phosphatase type 2/haloperoxidase domain-containing protein</fullName>
    </recommendedName>
</protein>
<dbReference type="Proteomes" id="UP000494040">
    <property type="component" value="Unassembled WGS sequence"/>
</dbReference>
<accession>A0A8I6S1Y4</accession>
<dbReference type="GO" id="GO:0006644">
    <property type="term" value="P:phospholipid metabolic process"/>
    <property type="evidence" value="ECO:0007669"/>
    <property type="project" value="InterPro"/>
</dbReference>
<dbReference type="GeneID" id="106670599"/>
<dbReference type="GO" id="GO:0008195">
    <property type="term" value="F:phosphatidate phosphatase activity"/>
    <property type="evidence" value="ECO:0007669"/>
    <property type="project" value="TreeGrafter"/>
</dbReference>
<dbReference type="PANTHER" id="PTHR10165:SF103">
    <property type="entry name" value="PHOSPHOLIPID PHOSPHATASE HOMOLOG 1.2 HOMOLOG"/>
    <property type="match status" value="1"/>
</dbReference>
<feature type="transmembrane region" description="Helical" evidence="6">
    <location>
        <begin position="93"/>
        <end position="116"/>
    </location>
</feature>
<dbReference type="Gene3D" id="1.20.144.10">
    <property type="entry name" value="Phosphatidic acid phosphatase type 2/haloperoxidase"/>
    <property type="match status" value="1"/>
</dbReference>
<evidence type="ECO:0000256" key="6">
    <source>
        <dbReference type="SAM" id="Phobius"/>
    </source>
</evidence>
<dbReference type="GO" id="GO:0005886">
    <property type="term" value="C:plasma membrane"/>
    <property type="evidence" value="ECO:0007669"/>
    <property type="project" value="TreeGrafter"/>
</dbReference>
<keyword evidence="5 6" id="KW-0472">Membrane</keyword>
<dbReference type="KEGG" id="clec:106670599"/>
<evidence type="ECO:0000259" key="7">
    <source>
        <dbReference type="Pfam" id="PF01569"/>
    </source>
</evidence>
<keyword evidence="9" id="KW-1185">Reference proteome</keyword>
<evidence type="ECO:0000256" key="2">
    <source>
        <dbReference type="ARBA" id="ARBA00008816"/>
    </source>
</evidence>
<evidence type="ECO:0000256" key="5">
    <source>
        <dbReference type="ARBA" id="ARBA00023136"/>
    </source>
</evidence>
<evidence type="ECO:0000313" key="8">
    <source>
        <dbReference type="EnsemblMetazoa" id="XP_014256575.1"/>
    </source>
</evidence>
<name>A0A8I6S1Y4_CIMLE</name>
<keyword evidence="4 6" id="KW-1133">Transmembrane helix</keyword>
<comment type="subcellular location">
    <subcellularLocation>
        <location evidence="1">Membrane</location>
        <topology evidence="1">Multi-pass membrane protein</topology>
    </subcellularLocation>
</comment>
<feature type="domain" description="Phosphatidic acid phosphatase type 2/haloperoxidase" evidence="7">
    <location>
        <begin position="103"/>
        <end position="241"/>
    </location>
</feature>
<dbReference type="EnsemblMetazoa" id="XM_014401089.1">
    <property type="protein sequence ID" value="XP_014256575.1"/>
    <property type="gene ID" value="LOC106670599"/>
</dbReference>
<keyword evidence="3 6" id="KW-0812">Transmembrane</keyword>
<evidence type="ECO:0000313" key="9">
    <source>
        <dbReference type="Proteomes" id="UP000494040"/>
    </source>
</evidence>
<reference evidence="8" key="1">
    <citation type="submission" date="2022-01" db="UniProtKB">
        <authorList>
            <consortium name="EnsemblMetazoa"/>
        </authorList>
    </citation>
    <scope>IDENTIFICATION</scope>
</reference>
<evidence type="ECO:0000256" key="3">
    <source>
        <dbReference type="ARBA" id="ARBA00022692"/>
    </source>
</evidence>
<feature type="transmembrane region" description="Helical" evidence="6">
    <location>
        <begin position="7"/>
        <end position="27"/>
    </location>
</feature>
<feature type="transmembrane region" description="Helical" evidence="6">
    <location>
        <begin position="224"/>
        <end position="243"/>
    </location>
</feature>
<dbReference type="OMA" id="RENESHW"/>
<dbReference type="SUPFAM" id="SSF48317">
    <property type="entry name" value="Acid phosphatase/Vanadium-dependent haloperoxidase"/>
    <property type="match status" value="1"/>
</dbReference>
<dbReference type="Pfam" id="PF01569">
    <property type="entry name" value="PAP2"/>
    <property type="match status" value="1"/>
</dbReference>
<dbReference type="RefSeq" id="XP_014256575.1">
    <property type="nucleotide sequence ID" value="XM_014401089.1"/>
</dbReference>
<sequence length="279" mass="32136">MSKTALDLEFLTDIICLFSLFCFNFFYEAYATVTETGFHCEDLSIRYPYLQIDKKESFQLVEVYFLPLLMAWTCEAVIFPWKDPKVRKMKFFFLLYDSFVAFTFGYLLSTASAVFLQKSTGVLKPYFLSVCKPNIDCSNPDNQNRYITNYTCTSNDSMKVSNARLSFPSSYCLQVILSTFLLVLVLETKLHVDAVNLVKRLIQSFILFYGHIQCALRFRENESHWSDILVGYIMGVGFAYFNVGRFKAVEKKSSPVQEHNLVEQIPSSQIISAESQPTI</sequence>
<dbReference type="InterPro" id="IPR043216">
    <property type="entry name" value="PAP-like"/>
</dbReference>
<feature type="transmembrane region" description="Helical" evidence="6">
    <location>
        <begin position="165"/>
        <end position="185"/>
    </location>
</feature>
<dbReference type="GO" id="GO:0007165">
    <property type="term" value="P:signal transduction"/>
    <property type="evidence" value="ECO:0007669"/>
    <property type="project" value="TreeGrafter"/>
</dbReference>
<feature type="transmembrane region" description="Helical" evidence="6">
    <location>
        <begin position="63"/>
        <end position="81"/>
    </location>
</feature>
<evidence type="ECO:0000256" key="4">
    <source>
        <dbReference type="ARBA" id="ARBA00022989"/>
    </source>
</evidence>
<dbReference type="AlphaFoldDB" id="A0A8I6S1Y4"/>
<evidence type="ECO:0000256" key="1">
    <source>
        <dbReference type="ARBA" id="ARBA00004141"/>
    </source>
</evidence>
<comment type="similarity">
    <text evidence="2">Belongs to the PA-phosphatase related phosphoesterase family.</text>
</comment>
<dbReference type="PANTHER" id="PTHR10165">
    <property type="entry name" value="LIPID PHOSPHATE PHOSPHATASE"/>
    <property type="match status" value="1"/>
</dbReference>